<dbReference type="OrthoDB" id="4357582at2759"/>
<protein>
    <submittedName>
        <fullName evidence="1">Uncharacterized protein</fullName>
    </submittedName>
</protein>
<dbReference type="EMBL" id="LGTZ01000701">
    <property type="protein sequence ID" value="OJD23815.1"/>
    <property type="molecule type" value="Genomic_DNA"/>
</dbReference>
<sequence length="193" mass="21963">MVAWIGPIPQALIRRSETAEQCFDLGGKYPDFAKTCRPPVQVSNAERWRLSRNEPEDKNFAKNEPDPSAQTLKLFAEFYVVTRNKPSQHSVRHNNSCFVAAWEAQAGAQLVVRILIDRGANVNLAGRNGLRPLEAAVEFGHGDEATIVKKILEKNGAKRSWKHRLCHRWLGHRYRRSITRHPPLLEGAWLKPL</sequence>
<proteinExistence type="predicted"/>
<name>A0A1J9R5P4_9EURO</name>
<dbReference type="AlphaFoldDB" id="A0A1J9R5P4"/>
<organism evidence="1 2">
    <name type="scientific">Blastomyces percursus</name>
    <dbReference type="NCBI Taxonomy" id="1658174"/>
    <lineage>
        <taxon>Eukaryota</taxon>
        <taxon>Fungi</taxon>
        <taxon>Dikarya</taxon>
        <taxon>Ascomycota</taxon>
        <taxon>Pezizomycotina</taxon>
        <taxon>Eurotiomycetes</taxon>
        <taxon>Eurotiomycetidae</taxon>
        <taxon>Onygenales</taxon>
        <taxon>Ajellomycetaceae</taxon>
        <taxon>Blastomyces</taxon>
    </lineage>
</organism>
<comment type="caution">
    <text evidence="1">The sequence shown here is derived from an EMBL/GenBank/DDBJ whole genome shotgun (WGS) entry which is preliminary data.</text>
</comment>
<keyword evidence="2" id="KW-1185">Reference proteome</keyword>
<evidence type="ECO:0000313" key="1">
    <source>
        <dbReference type="EMBL" id="OJD23815.1"/>
    </source>
</evidence>
<dbReference type="InterPro" id="IPR036770">
    <property type="entry name" value="Ankyrin_rpt-contain_sf"/>
</dbReference>
<evidence type="ECO:0000313" key="2">
    <source>
        <dbReference type="Proteomes" id="UP000242791"/>
    </source>
</evidence>
<gene>
    <name evidence="1" type="ORF">ACJ73_04828</name>
</gene>
<dbReference type="Proteomes" id="UP000242791">
    <property type="component" value="Unassembled WGS sequence"/>
</dbReference>
<dbReference type="VEuPathDB" id="FungiDB:ACJ73_04828"/>
<dbReference type="Gene3D" id="1.25.40.20">
    <property type="entry name" value="Ankyrin repeat-containing domain"/>
    <property type="match status" value="1"/>
</dbReference>
<accession>A0A1J9R5P4</accession>
<reference evidence="1 2" key="1">
    <citation type="submission" date="2015-08" db="EMBL/GenBank/DDBJ databases">
        <title>Emmonsia species relationships and genome sequence.</title>
        <authorList>
            <person name="Cuomo C.A."/>
            <person name="Schwartz I.S."/>
            <person name="Kenyon C."/>
            <person name="De Hoog G.S."/>
            <person name="Govender N.P."/>
            <person name="Botha A."/>
            <person name="Moreno L."/>
            <person name="De Vries M."/>
            <person name="Munoz J.F."/>
            <person name="Stielow J.B."/>
        </authorList>
    </citation>
    <scope>NUCLEOTIDE SEQUENCE [LARGE SCALE GENOMIC DNA]</scope>
    <source>
        <strain evidence="1 2">EI222</strain>
    </source>
</reference>
<dbReference type="SUPFAM" id="SSF48403">
    <property type="entry name" value="Ankyrin repeat"/>
    <property type="match status" value="1"/>
</dbReference>